<evidence type="ECO:0000259" key="1">
    <source>
        <dbReference type="PROSITE" id="PS50994"/>
    </source>
</evidence>
<reference evidence="2" key="2">
    <citation type="journal article" date="2014" name="ISME J.">
        <title>Microbial stratification in low pH oxic and suboxic macroscopic growths along an acid mine drainage.</title>
        <authorList>
            <person name="Mendez-Garcia C."/>
            <person name="Mesa V."/>
            <person name="Sprenger R.R."/>
            <person name="Richter M."/>
            <person name="Diez M.S."/>
            <person name="Solano J."/>
            <person name="Bargiela R."/>
            <person name="Golyshina O.V."/>
            <person name="Manteca A."/>
            <person name="Ramos J.L."/>
            <person name="Gallego J.R."/>
            <person name="Llorente I."/>
            <person name="Martins Dos Santos V.A."/>
            <person name="Jensen O.N."/>
            <person name="Pelaez A.I."/>
            <person name="Sanchez J."/>
            <person name="Ferrer M."/>
        </authorList>
    </citation>
    <scope>NUCLEOTIDE SEQUENCE</scope>
</reference>
<evidence type="ECO:0000313" key="2">
    <source>
        <dbReference type="EMBL" id="EQD26632.1"/>
    </source>
</evidence>
<gene>
    <name evidence="2" type="ORF">B2A_15559</name>
</gene>
<dbReference type="PANTHER" id="PTHR35004:SF6">
    <property type="entry name" value="TRANSPOSASE"/>
    <property type="match status" value="1"/>
</dbReference>
<proteinExistence type="predicted"/>
<accession>T0Y419</accession>
<sequence>MATRRDPHDRDRWARLRFAIIGPLLAAPPQAGELHATLTALSSKTWQHPATGLPVTFGISTLERWFYRARRARLDPVAALKTSIRADVGRQRVMTSAVIEALTGQYRDHPGWSCQLHYDNVAAALGPDASLPSYTTVRRYLTAHGLFRKAVPRGRLRPGQVAAEVHRQSRETRSYEVEYVGALFHLDFHQGSRQVITRAGTRVTPMALAILDDRSRLACHVQWYLDETAESLVHGFGQALQRRGLPRSLMTDNGAAMVAEEFTAGLHALGIVHATTLPYSPQMNGKQEVFWAQLEGRLMAMLEGVGELTLDLLNTATHAWVEQEYQRRKHAELDTTPLARFVAGPSVLRECPDSQALRGAFRMEVTRRQRRSDGSVSLEGRRYEIPARYRHLQHIHLRYARWDLSAVDLIDARRGTVLCALAPIDKAANARGRRRALAPTPVIDTPPGASGIAPLLRRQMAEYAATGLPPAYIPTAQESTS</sequence>
<organism evidence="2">
    <name type="scientific">mine drainage metagenome</name>
    <dbReference type="NCBI Taxonomy" id="410659"/>
    <lineage>
        <taxon>unclassified sequences</taxon>
        <taxon>metagenomes</taxon>
        <taxon>ecological metagenomes</taxon>
    </lineage>
</organism>
<dbReference type="PANTHER" id="PTHR35004">
    <property type="entry name" value="TRANSPOSASE RV3428C-RELATED"/>
    <property type="match status" value="1"/>
</dbReference>
<dbReference type="GO" id="GO:0015074">
    <property type="term" value="P:DNA integration"/>
    <property type="evidence" value="ECO:0007669"/>
    <property type="project" value="InterPro"/>
</dbReference>
<dbReference type="InterPro" id="IPR001584">
    <property type="entry name" value="Integrase_cat-core"/>
</dbReference>
<comment type="caution">
    <text evidence="2">The sequence shown here is derived from an EMBL/GenBank/DDBJ whole genome shotgun (WGS) entry which is preliminary data.</text>
</comment>
<dbReference type="InterPro" id="IPR012337">
    <property type="entry name" value="RNaseH-like_sf"/>
</dbReference>
<dbReference type="AlphaFoldDB" id="T0Y419"/>
<protein>
    <submittedName>
        <fullName evidence="2">Transposase</fullName>
    </submittedName>
</protein>
<dbReference type="GO" id="GO:0003676">
    <property type="term" value="F:nucleic acid binding"/>
    <property type="evidence" value="ECO:0007669"/>
    <property type="project" value="InterPro"/>
</dbReference>
<dbReference type="SUPFAM" id="SSF53098">
    <property type="entry name" value="Ribonuclease H-like"/>
    <property type="match status" value="1"/>
</dbReference>
<dbReference type="EMBL" id="AUZZ01011331">
    <property type="protein sequence ID" value="EQD26632.1"/>
    <property type="molecule type" value="Genomic_DNA"/>
</dbReference>
<feature type="domain" description="Integrase catalytic" evidence="1">
    <location>
        <begin position="170"/>
        <end position="345"/>
    </location>
</feature>
<dbReference type="Gene3D" id="3.30.420.10">
    <property type="entry name" value="Ribonuclease H-like superfamily/Ribonuclease H"/>
    <property type="match status" value="1"/>
</dbReference>
<dbReference type="InterPro" id="IPR036397">
    <property type="entry name" value="RNaseH_sf"/>
</dbReference>
<name>T0Y419_9ZZZZ</name>
<dbReference type="PROSITE" id="PS50994">
    <property type="entry name" value="INTEGRASE"/>
    <property type="match status" value="1"/>
</dbReference>
<reference evidence="2" key="1">
    <citation type="submission" date="2013-08" db="EMBL/GenBank/DDBJ databases">
        <authorList>
            <person name="Mendez C."/>
            <person name="Richter M."/>
            <person name="Ferrer M."/>
            <person name="Sanchez J."/>
        </authorList>
    </citation>
    <scope>NUCLEOTIDE SEQUENCE</scope>
</reference>